<protein>
    <submittedName>
        <fullName evidence="1">Uncharacterized protein</fullName>
    </submittedName>
</protein>
<evidence type="ECO:0000313" key="2">
    <source>
        <dbReference type="Proteomes" id="UP000015106"/>
    </source>
</evidence>
<sequence length="65" mass="7155">MHLSSRDLTNPRLPEATVVGLGESEFFGSRHGTRSRCSRTRCVVDIVVLAVFGTNSNKHHMGMQA</sequence>
<dbReference type="AlphaFoldDB" id="A0A8R7V816"/>
<evidence type="ECO:0000313" key="1">
    <source>
        <dbReference type="EnsemblPlants" id="TuG1812G0700003164.01.T01.cds243152"/>
    </source>
</evidence>
<dbReference type="Gramene" id="TuG1812G0700003164.01.T01">
    <property type="protein sequence ID" value="TuG1812G0700003164.01.T01.cds243152"/>
    <property type="gene ID" value="TuG1812G0700003164.01"/>
</dbReference>
<proteinExistence type="predicted"/>
<accession>A0A8R7V816</accession>
<reference evidence="2" key="1">
    <citation type="journal article" date="2013" name="Nature">
        <title>Draft genome of the wheat A-genome progenitor Triticum urartu.</title>
        <authorList>
            <person name="Ling H.Q."/>
            <person name="Zhao S."/>
            <person name="Liu D."/>
            <person name="Wang J."/>
            <person name="Sun H."/>
            <person name="Zhang C."/>
            <person name="Fan H."/>
            <person name="Li D."/>
            <person name="Dong L."/>
            <person name="Tao Y."/>
            <person name="Gao C."/>
            <person name="Wu H."/>
            <person name="Li Y."/>
            <person name="Cui Y."/>
            <person name="Guo X."/>
            <person name="Zheng S."/>
            <person name="Wang B."/>
            <person name="Yu K."/>
            <person name="Liang Q."/>
            <person name="Yang W."/>
            <person name="Lou X."/>
            <person name="Chen J."/>
            <person name="Feng M."/>
            <person name="Jian J."/>
            <person name="Zhang X."/>
            <person name="Luo G."/>
            <person name="Jiang Y."/>
            <person name="Liu J."/>
            <person name="Wang Z."/>
            <person name="Sha Y."/>
            <person name="Zhang B."/>
            <person name="Wu H."/>
            <person name="Tang D."/>
            <person name="Shen Q."/>
            <person name="Xue P."/>
            <person name="Zou S."/>
            <person name="Wang X."/>
            <person name="Liu X."/>
            <person name="Wang F."/>
            <person name="Yang Y."/>
            <person name="An X."/>
            <person name="Dong Z."/>
            <person name="Zhang K."/>
            <person name="Zhang X."/>
            <person name="Luo M.C."/>
            <person name="Dvorak J."/>
            <person name="Tong Y."/>
            <person name="Wang J."/>
            <person name="Yang H."/>
            <person name="Li Z."/>
            <person name="Wang D."/>
            <person name="Zhang A."/>
            <person name="Wang J."/>
        </authorList>
    </citation>
    <scope>NUCLEOTIDE SEQUENCE</scope>
    <source>
        <strain evidence="2">cv. G1812</strain>
    </source>
</reference>
<reference evidence="1" key="2">
    <citation type="submission" date="2018-03" db="EMBL/GenBank/DDBJ databases">
        <title>The Triticum urartu genome reveals the dynamic nature of wheat genome evolution.</title>
        <authorList>
            <person name="Ling H."/>
            <person name="Ma B."/>
            <person name="Shi X."/>
            <person name="Liu H."/>
            <person name="Dong L."/>
            <person name="Sun H."/>
            <person name="Cao Y."/>
            <person name="Gao Q."/>
            <person name="Zheng S."/>
            <person name="Li Y."/>
            <person name="Yu Y."/>
            <person name="Du H."/>
            <person name="Qi M."/>
            <person name="Li Y."/>
            <person name="Yu H."/>
            <person name="Cui Y."/>
            <person name="Wang N."/>
            <person name="Chen C."/>
            <person name="Wu H."/>
            <person name="Zhao Y."/>
            <person name="Zhang J."/>
            <person name="Li Y."/>
            <person name="Zhou W."/>
            <person name="Zhang B."/>
            <person name="Hu W."/>
            <person name="Eijk M."/>
            <person name="Tang J."/>
            <person name="Witsenboer H."/>
            <person name="Zhao S."/>
            <person name="Li Z."/>
            <person name="Zhang A."/>
            <person name="Wang D."/>
            <person name="Liang C."/>
        </authorList>
    </citation>
    <scope>NUCLEOTIDE SEQUENCE [LARGE SCALE GENOMIC DNA]</scope>
    <source>
        <strain evidence="1">cv. G1812</strain>
    </source>
</reference>
<organism evidence="1 2">
    <name type="scientific">Triticum urartu</name>
    <name type="common">Red wild einkorn</name>
    <name type="synonym">Crithodium urartu</name>
    <dbReference type="NCBI Taxonomy" id="4572"/>
    <lineage>
        <taxon>Eukaryota</taxon>
        <taxon>Viridiplantae</taxon>
        <taxon>Streptophyta</taxon>
        <taxon>Embryophyta</taxon>
        <taxon>Tracheophyta</taxon>
        <taxon>Spermatophyta</taxon>
        <taxon>Magnoliopsida</taxon>
        <taxon>Liliopsida</taxon>
        <taxon>Poales</taxon>
        <taxon>Poaceae</taxon>
        <taxon>BOP clade</taxon>
        <taxon>Pooideae</taxon>
        <taxon>Triticodae</taxon>
        <taxon>Triticeae</taxon>
        <taxon>Triticinae</taxon>
        <taxon>Triticum</taxon>
    </lineage>
</organism>
<dbReference type="EnsemblPlants" id="TuG1812G0700003164.01.T01">
    <property type="protein sequence ID" value="TuG1812G0700003164.01.T01.cds243152"/>
    <property type="gene ID" value="TuG1812G0700003164.01"/>
</dbReference>
<keyword evidence="2" id="KW-1185">Reference proteome</keyword>
<dbReference type="Proteomes" id="UP000015106">
    <property type="component" value="Chromosome 7"/>
</dbReference>
<name>A0A8R7V816_TRIUA</name>
<reference evidence="1" key="3">
    <citation type="submission" date="2022-06" db="UniProtKB">
        <authorList>
            <consortium name="EnsemblPlants"/>
        </authorList>
    </citation>
    <scope>IDENTIFICATION</scope>
</reference>